<dbReference type="InterPro" id="IPR009057">
    <property type="entry name" value="Homeodomain-like_sf"/>
</dbReference>
<accession>A0A1A0MR52</accession>
<name>A0A1A0MR52_MYCMU</name>
<keyword evidence="1 2" id="KW-0238">DNA-binding</keyword>
<protein>
    <submittedName>
        <fullName evidence="4">TetR family transcriptional regulator</fullName>
    </submittedName>
</protein>
<dbReference type="Pfam" id="PF17940">
    <property type="entry name" value="TetR_C_31"/>
    <property type="match status" value="1"/>
</dbReference>
<dbReference type="InterPro" id="IPR001647">
    <property type="entry name" value="HTH_TetR"/>
</dbReference>
<dbReference type="RefSeq" id="WP_064858888.1">
    <property type="nucleotide sequence ID" value="NZ_LZSF01000122.1"/>
</dbReference>
<dbReference type="Proteomes" id="UP000093962">
    <property type="component" value="Unassembled WGS sequence"/>
</dbReference>
<dbReference type="PANTHER" id="PTHR30055:SF226">
    <property type="entry name" value="HTH-TYPE TRANSCRIPTIONAL REGULATOR PKSA"/>
    <property type="match status" value="1"/>
</dbReference>
<evidence type="ECO:0000256" key="2">
    <source>
        <dbReference type="PROSITE-ProRule" id="PRU00335"/>
    </source>
</evidence>
<reference evidence="4 5" key="1">
    <citation type="submission" date="2016-06" db="EMBL/GenBank/DDBJ databases">
        <authorList>
            <person name="Kjaerup R.B."/>
            <person name="Dalgaard T.S."/>
            <person name="Juul-Madsen H.R."/>
        </authorList>
    </citation>
    <scope>NUCLEOTIDE SEQUENCE [LARGE SCALE GENOMIC DNA]</scope>
    <source>
        <strain evidence="4 5">1199456.5</strain>
    </source>
</reference>
<dbReference type="InterPro" id="IPR050109">
    <property type="entry name" value="HTH-type_TetR-like_transc_reg"/>
</dbReference>
<dbReference type="PANTHER" id="PTHR30055">
    <property type="entry name" value="HTH-TYPE TRANSCRIPTIONAL REGULATOR RUTR"/>
    <property type="match status" value="1"/>
</dbReference>
<dbReference type="Pfam" id="PF00440">
    <property type="entry name" value="TetR_N"/>
    <property type="match status" value="1"/>
</dbReference>
<evidence type="ECO:0000313" key="4">
    <source>
        <dbReference type="EMBL" id="OBA87546.1"/>
    </source>
</evidence>
<evidence type="ECO:0000313" key="5">
    <source>
        <dbReference type="Proteomes" id="UP000093962"/>
    </source>
</evidence>
<evidence type="ECO:0000259" key="3">
    <source>
        <dbReference type="PROSITE" id="PS50977"/>
    </source>
</evidence>
<gene>
    <name evidence="4" type="ORF">A5642_19335</name>
</gene>
<dbReference type="GO" id="GO:0003700">
    <property type="term" value="F:DNA-binding transcription factor activity"/>
    <property type="evidence" value="ECO:0007669"/>
    <property type="project" value="TreeGrafter"/>
</dbReference>
<dbReference type="InterPro" id="IPR041583">
    <property type="entry name" value="TetR_C_31"/>
</dbReference>
<dbReference type="Gene3D" id="1.10.357.10">
    <property type="entry name" value="Tetracycline Repressor, domain 2"/>
    <property type="match status" value="1"/>
</dbReference>
<dbReference type="InterPro" id="IPR036271">
    <property type="entry name" value="Tet_transcr_reg_TetR-rel_C_sf"/>
</dbReference>
<feature type="domain" description="HTH tetR-type" evidence="3">
    <location>
        <begin position="7"/>
        <end position="67"/>
    </location>
</feature>
<feature type="DNA-binding region" description="H-T-H motif" evidence="2">
    <location>
        <begin position="30"/>
        <end position="49"/>
    </location>
</feature>
<sequence>MVYVESAVRGRQIIAAARDVLVRDGVARTTMRAVADEAQIPLGTLQHVFPTKQKLLRAVIEDVVEEIAEVLRTSADLDDGLEHAVRQGIRGFWNTLVAGHDNLQLVQFELVVQALRTPGLEDLARWQYERYVDVVAHWCEQAAARAQETAAIGYRSIARTILAGIDGLIVQYVVDPDPARADEDLDTLTTMILGAAAVRPVSSA</sequence>
<dbReference type="AlphaFoldDB" id="A0A1A0MR52"/>
<dbReference type="EMBL" id="LZSF01000122">
    <property type="protein sequence ID" value="OBA87546.1"/>
    <property type="molecule type" value="Genomic_DNA"/>
</dbReference>
<dbReference type="OrthoDB" id="5242433at2"/>
<dbReference type="SUPFAM" id="SSF46689">
    <property type="entry name" value="Homeodomain-like"/>
    <property type="match status" value="1"/>
</dbReference>
<dbReference type="SUPFAM" id="SSF48498">
    <property type="entry name" value="Tetracyclin repressor-like, C-terminal domain"/>
    <property type="match status" value="1"/>
</dbReference>
<dbReference type="GO" id="GO:0000976">
    <property type="term" value="F:transcription cis-regulatory region binding"/>
    <property type="evidence" value="ECO:0007669"/>
    <property type="project" value="TreeGrafter"/>
</dbReference>
<comment type="caution">
    <text evidence="4">The sequence shown here is derived from an EMBL/GenBank/DDBJ whole genome shotgun (WGS) entry which is preliminary data.</text>
</comment>
<evidence type="ECO:0000256" key="1">
    <source>
        <dbReference type="ARBA" id="ARBA00023125"/>
    </source>
</evidence>
<organism evidence="4 5">
    <name type="scientific">Mycolicibacterium mucogenicum</name>
    <name type="common">Mycobacterium mucogenicum</name>
    <dbReference type="NCBI Taxonomy" id="56689"/>
    <lineage>
        <taxon>Bacteria</taxon>
        <taxon>Bacillati</taxon>
        <taxon>Actinomycetota</taxon>
        <taxon>Actinomycetes</taxon>
        <taxon>Mycobacteriales</taxon>
        <taxon>Mycobacteriaceae</taxon>
        <taxon>Mycolicibacterium</taxon>
    </lineage>
</organism>
<dbReference type="PROSITE" id="PS50977">
    <property type="entry name" value="HTH_TETR_2"/>
    <property type="match status" value="1"/>
</dbReference>
<proteinExistence type="predicted"/>